<dbReference type="InterPro" id="IPR050570">
    <property type="entry name" value="Cell_wall_metabolism_enzyme"/>
</dbReference>
<evidence type="ECO:0000313" key="5">
    <source>
        <dbReference type="Proteomes" id="UP000217257"/>
    </source>
</evidence>
<dbReference type="Gene3D" id="2.70.70.10">
    <property type="entry name" value="Glucose Permease (Domain IIA)"/>
    <property type="match status" value="1"/>
</dbReference>
<evidence type="ECO:0000256" key="1">
    <source>
        <dbReference type="ARBA" id="ARBA00022729"/>
    </source>
</evidence>
<dbReference type="SUPFAM" id="SSF51261">
    <property type="entry name" value="Duplicated hybrid motif"/>
    <property type="match status" value="1"/>
</dbReference>
<dbReference type="KEGG" id="cfus:CYFUS_007723"/>
<evidence type="ECO:0000313" key="4">
    <source>
        <dbReference type="EMBL" id="ATB42245.1"/>
    </source>
</evidence>
<name>A0A250JEC8_9BACT</name>
<dbReference type="PANTHER" id="PTHR21666:SF289">
    <property type="entry name" value="L-ALA--D-GLU ENDOPEPTIDASE"/>
    <property type="match status" value="1"/>
</dbReference>
<feature type="domain" description="M23ase beta-sheet core" evidence="3">
    <location>
        <begin position="234"/>
        <end position="328"/>
    </location>
</feature>
<dbReference type="CDD" id="cd12797">
    <property type="entry name" value="M23_peptidase"/>
    <property type="match status" value="1"/>
</dbReference>
<protein>
    <recommendedName>
        <fullName evidence="3">M23ase beta-sheet core domain-containing protein</fullName>
    </recommendedName>
</protein>
<accession>A0A250JEC8</accession>
<keyword evidence="1" id="KW-0732">Signal</keyword>
<dbReference type="AlphaFoldDB" id="A0A250JEC8"/>
<dbReference type="Proteomes" id="UP000217257">
    <property type="component" value="Chromosome"/>
</dbReference>
<feature type="region of interest" description="Disordered" evidence="2">
    <location>
        <begin position="326"/>
        <end position="347"/>
    </location>
</feature>
<reference evidence="4 5" key="1">
    <citation type="submission" date="2017-06" db="EMBL/GenBank/DDBJ databases">
        <title>Sequencing and comparative analysis of myxobacterial genomes.</title>
        <authorList>
            <person name="Rupp O."/>
            <person name="Goesmann A."/>
            <person name="Sogaard-Andersen L."/>
        </authorList>
    </citation>
    <scope>NUCLEOTIDE SEQUENCE [LARGE SCALE GENOMIC DNA]</scope>
    <source>
        <strain evidence="4 5">DSM 52655</strain>
    </source>
</reference>
<dbReference type="EMBL" id="CP022098">
    <property type="protein sequence ID" value="ATB42245.1"/>
    <property type="molecule type" value="Genomic_DNA"/>
</dbReference>
<gene>
    <name evidence="4" type="ORF">CYFUS_007723</name>
</gene>
<dbReference type="InterPro" id="IPR016047">
    <property type="entry name" value="M23ase_b-sheet_dom"/>
</dbReference>
<organism evidence="4 5">
    <name type="scientific">Cystobacter fuscus</name>
    <dbReference type="NCBI Taxonomy" id="43"/>
    <lineage>
        <taxon>Bacteria</taxon>
        <taxon>Pseudomonadati</taxon>
        <taxon>Myxococcota</taxon>
        <taxon>Myxococcia</taxon>
        <taxon>Myxococcales</taxon>
        <taxon>Cystobacterineae</taxon>
        <taxon>Archangiaceae</taxon>
        <taxon>Cystobacter</taxon>
    </lineage>
</organism>
<sequence length="347" mass="36382">MFSRPTRGLLDFSLAVLCLWTAWHHTPAGALVRRGTAWALGRSSTARPLLSYYEGTGGAVVPEFPPGSPSSPLPPLVGATPVLVSGAPPLAQGTFLALKGLPAEARAPVHALAGELGLAPGVLLDEARGPEAVRRLLEALAPEFPEEEVRLAALFAGPIPTRYALARVTAEGGTPSLEHLARHWPSGLEAATGAAAQALALATAFGLAWPVPEHTPVSSPFGYRLHPVLGTRKLHTGVDLVVREGSEVLAVAEGRVRRASEDAVNGRVLIIDHGRGVTTAYCHNSELLVRPGERVARGALIARSGNTGRSTGPHLHYQLALSSQPVDPLRFRTRSRPPPLAGTAGEP</sequence>
<evidence type="ECO:0000256" key="2">
    <source>
        <dbReference type="SAM" id="MobiDB-lite"/>
    </source>
</evidence>
<dbReference type="GO" id="GO:0004222">
    <property type="term" value="F:metalloendopeptidase activity"/>
    <property type="evidence" value="ECO:0007669"/>
    <property type="project" value="TreeGrafter"/>
</dbReference>
<dbReference type="Pfam" id="PF01551">
    <property type="entry name" value="Peptidase_M23"/>
    <property type="match status" value="1"/>
</dbReference>
<evidence type="ECO:0000259" key="3">
    <source>
        <dbReference type="Pfam" id="PF01551"/>
    </source>
</evidence>
<dbReference type="RefSeq" id="WP_095989822.1">
    <property type="nucleotide sequence ID" value="NZ_CP022098.1"/>
</dbReference>
<dbReference type="PANTHER" id="PTHR21666">
    <property type="entry name" value="PEPTIDASE-RELATED"/>
    <property type="match status" value="1"/>
</dbReference>
<proteinExistence type="predicted"/>
<dbReference type="InterPro" id="IPR011055">
    <property type="entry name" value="Dup_hybrid_motif"/>
</dbReference>